<dbReference type="Proteomes" id="UP000001554">
    <property type="component" value="Chromosome 3"/>
</dbReference>
<protein>
    <submittedName>
        <fullName evidence="7">Uncharacterized protein LOC118411547 isoform X1</fullName>
    </submittedName>
</protein>
<dbReference type="InterPro" id="IPR010345">
    <property type="entry name" value="IL-17_fam"/>
</dbReference>
<dbReference type="KEGG" id="bfo:118411547"/>
<evidence type="ECO:0000256" key="1">
    <source>
        <dbReference type="ARBA" id="ARBA00004613"/>
    </source>
</evidence>
<dbReference type="AlphaFoldDB" id="A0A9J7KU38"/>
<reference evidence="6" key="1">
    <citation type="journal article" date="2020" name="Nat. Ecol. Evol.">
        <title>Deeply conserved synteny resolves early events in vertebrate evolution.</title>
        <authorList>
            <person name="Simakov O."/>
            <person name="Marletaz F."/>
            <person name="Yue J.X."/>
            <person name="O'Connell B."/>
            <person name="Jenkins J."/>
            <person name="Brandt A."/>
            <person name="Calef R."/>
            <person name="Tung C.H."/>
            <person name="Huang T.K."/>
            <person name="Schmutz J."/>
            <person name="Satoh N."/>
            <person name="Yu J.K."/>
            <person name="Putnam N.H."/>
            <person name="Green R.E."/>
            <person name="Rokhsar D.S."/>
        </authorList>
    </citation>
    <scope>NUCLEOTIDE SEQUENCE [LARGE SCALE GENOMIC DNA]</scope>
    <source>
        <strain evidence="6">S238N-H82</strain>
    </source>
</reference>
<evidence type="ECO:0000313" key="6">
    <source>
        <dbReference type="Proteomes" id="UP000001554"/>
    </source>
</evidence>
<dbReference type="OMA" id="APKLVIW"/>
<evidence type="ECO:0000313" key="7">
    <source>
        <dbReference type="RefSeq" id="XP_035669790.1"/>
    </source>
</evidence>
<gene>
    <name evidence="7" type="primary">LOC118411547</name>
</gene>
<dbReference type="GO" id="GO:0005125">
    <property type="term" value="F:cytokine activity"/>
    <property type="evidence" value="ECO:0007669"/>
    <property type="project" value="InterPro"/>
</dbReference>
<organism evidence="6 7">
    <name type="scientific">Branchiostoma floridae</name>
    <name type="common">Florida lancelet</name>
    <name type="synonym">Amphioxus</name>
    <dbReference type="NCBI Taxonomy" id="7739"/>
    <lineage>
        <taxon>Eukaryota</taxon>
        <taxon>Metazoa</taxon>
        <taxon>Chordata</taxon>
        <taxon>Cephalochordata</taxon>
        <taxon>Leptocardii</taxon>
        <taxon>Amphioxiformes</taxon>
        <taxon>Branchiostomatidae</taxon>
        <taxon>Branchiostoma</taxon>
    </lineage>
</organism>
<name>A0A9J7KU38_BRAFL</name>
<evidence type="ECO:0000256" key="4">
    <source>
        <dbReference type="ARBA" id="ARBA00022729"/>
    </source>
</evidence>
<evidence type="ECO:0000256" key="2">
    <source>
        <dbReference type="ARBA" id="ARBA00007236"/>
    </source>
</evidence>
<dbReference type="GeneID" id="118411547"/>
<feature type="signal peptide" evidence="5">
    <location>
        <begin position="1"/>
        <end position="18"/>
    </location>
</feature>
<keyword evidence="4 5" id="KW-0732">Signal</keyword>
<proteinExistence type="inferred from homology"/>
<evidence type="ECO:0000256" key="3">
    <source>
        <dbReference type="ARBA" id="ARBA00022525"/>
    </source>
</evidence>
<keyword evidence="3" id="KW-0964">Secreted</keyword>
<reference evidence="7" key="2">
    <citation type="submission" date="2025-08" db="UniProtKB">
        <authorList>
            <consortium name="RefSeq"/>
        </authorList>
    </citation>
    <scope>IDENTIFICATION</scope>
    <source>
        <strain evidence="7">S238N-H82</strain>
        <tissue evidence="7">Testes</tissue>
    </source>
</reference>
<sequence>MDLMQVILLLVASVTVLSGIIEGKTRCRSTMKRSDPGPGGYRVFNRKQLAIITPLLNLREPKRNLNKSLNKRTDAPFRMVTDCNRDRIPRDILVARCREEACDDDASWVKGNTYASKLVVWKVRVNGKLQYHAQREKVPVACTCMRPLVAGPG</sequence>
<dbReference type="OrthoDB" id="10012769at2759"/>
<dbReference type="Gene3D" id="2.10.90.10">
    <property type="entry name" value="Cystine-knot cytokines"/>
    <property type="match status" value="1"/>
</dbReference>
<accession>A0A9J7KU38</accession>
<dbReference type="RefSeq" id="XP_035669790.1">
    <property type="nucleotide sequence ID" value="XM_035813897.1"/>
</dbReference>
<comment type="subcellular location">
    <subcellularLocation>
        <location evidence="1">Secreted</location>
    </subcellularLocation>
</comment>
<feature type="chain" id="PRO_5039928433" evidence="5">
    <location>
        <begin position="19"/>
        <end position="153"/>
    </location>
</feature>
<dbReference type="SUPFAM" id="SSF57501">
    <property type="entry name" value="Cystine-knot cytokines"/>
    <property type="match status" value="1"/>
</dbReference>
<comment type="similarity">
    <text evidence="2">Belongs to the IL-17 family.</text>
</comment>
<dbReference type="Pfam" id="PF06083">
    <property type="entry name" value="IL17"/>
    <property type="match status" value="1"/>
</dbReference>
<keyword evidence="6" id="KW-1185">Reference proteome</keyword>
<dbReference type="InterPro" id="IPR029034">
    <property type="entry name" value="Cystine-knot_cytokine"/>
</dbReference>
<dbReference type="GO" id="GO:0005576">
    <property type="term" value="C:extracellular region"/>
    <property type="evidence" value="ECO:0007669"/>
    <property type="project" value="UniProtKB-SubCell"/>
</dbReference>
<evidence type="ECO:0000256" key="5">
    <source>
        <dbReference type="SAM" id="SignalP"/>
    </source>
</evidence>